<evidence type="ECO:0000313" key="5">
    <source>
        <dbReference type="Proteomes" id="UP001499951"/>
    </source>
</evidence>
<dbReference type="Gene3D" id="2.40.70.10">
    <property type="entry name" value="Acid Proteases"/>
    <property type="match status" value="2"/>
</dbReference>
<dbReference type="SUPFAM" id="SSF50630">
    <property type="entry name" value="Acid proteases"/>
    <property type="match status" value="2"/>
</dbReference>
<sequence length="404" mass="43123">MRSLLLIGFCLVCGAAASPLTTAIAHRDIAALETLSAETEDAALLARGAVLALRHRDTAALAILEPLTRAAASQDISAGACFALSDIYLRQTRYAEARAALHCVEVQSGAPLEGEPLQVLHDTAALAGEKPMTLVRSAAGSVEARRDHAGLIRVPVTVNGERIRAVIDSDASFSVVSRSVAERLGLRILPDALTVLTTARPDQPMQLAVADRLMFGDAELANVVFAVLPDSAMRLRPDYRIEAVIGLPVLVTLGRIAYDREAGRLDYGRGAAAAAMEPNVLLSGLDPFVLVQSGSARVRLALDTAADTTTLNASVWTVTASPKKTSERVLTWRGAGGSITDRARVLDEWRIVIGNTPVTLQNVAVQSRPETDRHGALGLDAVKDARRWVLDFDAMCFWLEPDAD</sequence>
<dbReference type="PROSITE" id="PS50175">
    <property type="entry name" value="ASP_PROT_RETROV"/>
    <property type="match status" value="1"/>
</dbReference>
<dbReference type="CDD" id="cd05483">
    <property type="entry name" value="retropepsin_like_bacteria"/>
    <property type="match status" value="1"/>
</dbReference>
<dbReference type="InterPro" id="IPR021109">
    <property type="entry name" value="Peptidase_aspartic_dom_sf"/>
</dbReference>
<evidence type="ECO:0000256" key="1">
    <source>
        <dbReference type="ARBA" id="ARBA00022801"/>
    </source>
</evidence>
<name>A0ABN1F2X0_9PROT</name>
<keyword evidence="5" id="KW-1185">Reference proteome</keyword>
<dbReference type="InterPro" id="IPR001995">
    <property type="entry name" value="Peptidase_A2_cat"/>
</dbReference>
<protein>
    <recommendedName>
        <fullName evidence="3">Peptidase A2 domain-containing protein</fullName>
    </recommendedName>
</protein>
<gene>
    <name evidence="4" type="ORF">GCM10008942_32320</name>
</gene>
<dbReference type="RefSeq" id="WP_166934951.1">
    <property type="nucleotide sequence ID" value="NZ_BAAADD010000009.1"/>
</dbReference>
<evidence type="ECO:0000259" key="3">
    <source>
        <dbReference type="PROSITE" id="PS50175"/>
    </source>
</evidence>
<keyword evidence="2" id="KW-0732">Signal</keyword>
<feature type="chain" id="PRO_5046808496" description="Peptidase A2 domain-containing protein" evidence="2">
    <location>
        <begin position="18"/>
        <end position="404"/>
    </location>
</feature>
<feature type="domain" description="Peptidase A2" evidence="3">
    <location>
        <begin position="298"/>
        <end position="342"/>
    </location>
</feature>
<dbReference type="InterPro" id="IPR034122">
    <property type="entry name" value="Retropepsin-like_bacterial"/>
</dbReference>
<feature type="signal peptide" evidence="2">
    <location>
        <begin position="1"/>
        <end position="17"/>
    </location>
</feature>
<organism evidence="4 5">
    <name type="scientific">Rhizomicrobium electricum</name>
    <dbReference type="NCBI Taxonomy" id="480070"/>
    <lineage>
        <taxon>Bacteria</taxon>
        <taxon>Pseudomonadati</taxon>
        <taxon>Pseudomonadota</taxon>
        <taxon>Alphaproteobacteria</taxon>
        <taxon>Micropepsales</taxon>
        <taxon>Micropepsaceae</taxon>
        <taxon>Rhizomicrobium</taxon>
    </lineage>
</organism>
<comment type="caution">
    <text evidence="4">The sequence shown here is derived from an EMBL/GenBank/DDBJ whole genome shotgun (WGS) entry which is preliminary data.</text>
</comment>
<dbReference type="Proteomes" id="UP001499951">
    <property type="component" value="Unassembled WGS sequence"/>
</dbReference>
<reference evidence="4 5" key="1">
    <citation type="journal article" date="2019" name="Int. J. Syst. Evol. Microbiol.">
        <title>The Global Catalogue of Microorganisms (GCM) 10K type strain sequencing project: providing services to taxonomists for standard genome sequencing and annotation.</title>
        <authorList>
            <consortium name="The Broad Institute Genomics Platform"/>
            <consortium name="The Broad Institute Genome Sequencing Center for Infectious Disease"/>
            <person name="Wu L."/>
            <person name="Ma J."/>
        </authorList>
    </citation>
    <scope>NUCLEOTIDE SEQUENCE [LARGE SCALE GENOMIC DNA]</scope>
    <source>
        <strain evidence="4 5">JCM 15089</strain>
    </source>
</reference>
<keyword evidence="1" id="KW-0378">Hydrolase</keyword>
<evidence type="ECO:0000313" key="4">
    <source>
        <dbReference type="EMBL" id="GAA0581012.1"/>
    </source>
</evidence>
<proteinExistence type="predicted"/>
<dbReference type="EMBL" id="BAAADD010000009">
    <property type="protein sequence ID" value="GAA0581012.1"/>
    <property type="molecule type" value="Genomic_DNA"/>
</dbReference>
<dbReference type="Pfam" id="PF13650">
    <property type="entry name" value="Asp_protease_2"/>
    <property type="match status" value="1"/>
</dbReference>
<evidence type="ECO:0000256" key="2">
    <source>
        <dbReference type="SAM" id="SignalP"/>
    </source>
</evidence>
<accession>A0ABN1F2X0</accession>